<name>A0A1A8QC39_9TELE</name>
<feature type="non-terminal residue" evidence="1">
    <location>
        <position position="80"/>
    </location>
</feature>
<dbReference type="AlphaFoldDB" id="A0A1A8QC39"/>
<accession>A0A1A8QC39</accession>
<organism evidence="1">
    <name type="scientific">Nothobranchius rachovii</name>
    <name type="common">bluefin notho</name>
    <dbReference type="NCBI Taxonomy" id="451742"/>
    <lineage>
        <taxon>Eukaryota</taxon>
        <taxon>Metazoa</taxon>
        <taxon>Chordata</taxon>
        <taxon>Craniata</taxon>
        <taxon>Vertebrata</taxon>
        <taxon>Euteleostomi</taxon>
        <taxon>Actinopterygii</taxon>
        <taxon>Neopterygii</taxon>
        <taxon>Teleostei</taxon>
        <taxon>Neoteleostei</taxon>
        <taxon>Acanthomorphata</taxon>
        <taxon>Ovalentaria</taxon>
        <taxon>Atherinomorphae</taxon>
        <taxon>Cyprinodontiformes</taxon>
        <taxon>Nothobranchiidae</taxon>
        <taxon>Nothobranchius</taxon>
    </lineage>
</organism>
<protein>
    <submittedName>
        <fullName evidence="1">Uncharacterized protein</fullName>
    </submittedName>
</protein>
<reference evidence="1" key="2">
    <citation type="submission" date="2016-06" db="EMBL/GenBank/DDBJ databases">
        <title>The genome of a short-lived fish provides insights into sex chromosome evolution and the genetic control of aging.</title>
        <authorList>
            <person name="Reichwald K."/>
            <person name="Felder M."/>
            <person name="Petzold A."/>
            <person name="Koch P."/>
            <person name="Groth M."/>
            <person name="Platzer M."/>
        </authorList>
    </citation>
    <scope>NUCLEOTIDE SEQUENCE</scope>
    <source>
        <tissue evidence="1">Brain</tissue>
    </source>
</reference>
<gene>
    <name evidence="1" type="primary">CABZ01055715.1</name>
</gene>
<reference evidence="1" key="1">
    <citation type="submission" date="2016-05" db="EMBL/GenBank/DDBJ databases">
        <authorList>
            <person name="Lavstsen T."/>
            <person name="Jespersen J.S."/>
        </authorList>
    </citation>
    <scope>NUCLEOTIDE SEQUENCE</scope>
    <source>
        <tissue evidence="1">Brain</tissue>
    </source>
</reference>
<sequence>RKGVVNYQIFPLLGGEPAQNYISTCSHSHYPTRSDKKTVALHLIVLSNVSLEIGCMVYWRCLSRSHFRNNLSENSQNIQI</sequence>
<feature type="non-terminal residue" evidence="1">
    <location>
        <position position="1"/>
    </location>
</feature>
<evidence type="ECO:0000313" key="1">
    <source>
        <dbReference type="EMBL" id="SBR91375.1"/>
    </source>
</evidence>
<proteinExistence type="predicted"/>
<dbReference type="EMBL" id="HAEI01005010">
    <property type="protein sequence ID" value="SBR91375.1"/>
    <property type="molecule type" value="Transcribed_RNA"/>
</dbReference>